<feature type="region of interest" description="Disordered" evidence="2">
    <location>
        <begin position="1"/>
        <end position="20"/>
    </location>
</feature>
<keyword evidence="5" id="KW-1185">Reference proteome</keyword>
<name>A0A0K2X4Z7_9HELI</name>
<dbReference type="Proteomes" id="UP000038622">
    <property type="component" value="Unassembled WGS sequence"/>
</dbReference>
<evidence type="ECO:0000313" key="4">
    <source>
        <dbReference type="EMBL" id="CRF44539.1"/>
    </source>
</evidence>
<evidence type="ECO:0000256" key="2">
    <source>
        <dbReference type="SAM" id="MobiDB-lite"/>
    </source>
</evidence>
<sequence length="83" mass="9667">MPAKVSTGKKDKKPKKPLTELTERELQRKLNIVWEQKAKVEAEKINLEKQLAKIDKQLELLKVQEDELDNARHKVAQKKAPKK</sequence>
<dbReference type="EMBL" id="CDML01000041">
    <property type="protein sequence ID" value="CRF41482.1"/>
    <property type="molecule type" value="Genomic_DNA"/>
</dbReference>
<accession>A0A0K2X4Z7</accession>
<evidence type="ECO:0000313" key="6">
    <source>
        <dbReference type="Proteomes" id="UP000041394"/>
    </source>
</evidence>
<reference evidence="5" key="3">
    <citation type="submission" date="2014-12" db="EMBL/GenBank/DDBJ databases">
        <authorList>
            <person name="Smet A."/>
        </authorList>
    </citation>
    <scope>NUCLEOTIDE SEQUENCE [LARGE SCALE GENOMIC DNA]</scope>
</reference>
<dbReference type="RefSeq" id="WP_053940745.1">
    <property type="nucleotide sequence ID" value="NZ_CDMH01000007.1"/>
</dbReference>
<organism evidence="3 5">
    <name type="scientific">Helicobacter ailurogastricus</name>
    <dbReference type="NCBI Taxonomy" id="1578720"/>
    <lineage>
        <taxon>Bacteria</taxon>
        <taxon>Pseudomonadati</taxon>
        <taxon>Campylobacterota</taxon>
        <taxon>Epsilonproteobacteria</taxon>
        <taxon>Campylobacterales</taxon>
        <taxon>Helicobacteraceae</taxon>
        <taxon>Helicobacter</taxon>
    </lineage>
</organism>
<evidence type="ECO:0000313" key="5">
    <source>
        <dbReference type="Proteomes" id="UP000038622"/>
    </source>
</evidence>
<dbReference type="EMBL" id="CDMN01000044">
    <property type="protein sequence ID" value="CRF44539.1"/>
    <property type="molecule type" value="Genomic_DNA"/>
</dbReference>
<evidence type="ECO:0000256" key="1">
    <source>
        <dbReference type="SAM" id="Coils"/>
    </source>
</evidence>
<dbReference type="STRING" id="1578720.HAL011_12800"/>
<dbReference type="OrthoDB" id="9902305at2"/>
<proteinExistence type="predicted"/>
<evidence type="ECO:0000313" key="3">
    <source>
        <dbReference type="EMBL" id="CRF41482.1"/>
    </source>
</evidence>
<protein>
    <submittedName>
        <fullName evidence="3">Uncharacterized protein</fullName>
    </submittedName>
</protein>
<keyword evidence="1" id="KW-0175">Coiled coil</keyword>
<reference evidence="3" key="1">
    <citation type="submission" date="2014-12" db="EMBL/GenBank/DDBJ databases">
        <title>Whole genome sequences of four Staphylococcus schleiferi canine isolates.</title>
        <authorList>
            <person name="Misic A.M."/>
            <person name="Cain C."/>
            <person name="Morris D.O."/>
            <person name="Rankin S."/>
            <person name="Beiting D."/>
        </authorList>
    </citation>
    <scope>NUCLEOTIDE SEQUENCE</scope>
    <source>
        <strain evidence="3">ASB11</strain>
        <strain evidence="4">ASB9</strain>
    </source>
</reference>
<gene>
    <name evidence="3" type="ORF">HAL011_12800</name>
    <name evidence="4" type="ORF">HAL09_11300</name>
</gene>
<dbReference type="Proteomes" id="UP000041394">
    <property type="component" value="Unassembled WGS sequence"/>
</dbReference>
<reference evidence="6" key="2">
    <citation type="submission" date="2014-12" db="EMBL/GenBank/DDBJ databases">
        <authorList>
            <person name="Jaenicke S."/>
        </authorList>
    </citation>
    <scope>NUCLEOTIDE SEQUENCE [LARGE SCALE GENOMIC DNA]</scope>
</reference>
<feature type="coiled-coil region" evidence="1">
    <location>
        <begin position="37"/>
        <end position="74"/>
    </location>
</feature>
<dbReference type="AlphaFoldDB" id="A0A0K2X4Z7"/>